<reference evidence="3 4" key="1">
    <citation type="submission" date="2019-02" db="EMBL/GenBank/DDBJ databases">
        <title>Kribbella capetownensis sp. nov. and Kribbella speibonae sp. nov., isolated from soil.</title>
        <authorList>
            <person name="Curtis S.M."/>
            <person name="Norton I."/>
            <person name="Everest G.J."/>
            <person name="Meyers P.R."/>
        </authorList>
    </citation>
    <scope>NUCLEOTIDE SEQUENCE [LARGE SCALE GENOMIC DNA]</scope>
    <source>
        <strain evidence="3 4">YM53</strain>
    </source>
</reference>
<proteinExistence type="predicted"/>
<dbReference type="Proteomes" id="UP000293342">
    <property type="component" value="Unassembled WGS sequence"/>
</dbReference>
<dbReference type="OrthoDB" id="4229919at2"/>
<organism evidence="3 4">
    <name type="scientific">Kribbella capetownensis</name>
    <dbReference type="NCBI Taxonomy" id="1572659"/>
    <lineage>
        <taxon>Bacteria</taxon>
        <taxon>Bacillati</taxon>
        <taxon>Actinomycetota</taxon>
        <taxon>Actinomycetes</taxon>
        <taxon>Propionibacteriales</taxon>
        <taxon>Kribbellaceae</taxon>
        <taxon>Kribbella</taxon>
    </lineage>
</organism>
<feature type="compositionally biased region" description="Basic and acidic residues" evidence="1">
    <location>
        <begin position="110"/>
        <end position="119"/>
    </location>
</feature>
<feature type="region of interest" description="Disordered" evidence="1">
    <location>
        <begin position="89"/>
        <end position="119"/>
    </location>
</feature>
<keyword evidence="2" id="KW-1133">Transmembrane helix</keyword>
<evidence type="ECO:0000313" key="4">
    <source>
        <dbReference type="Proteomes" id="UP000293342"/>
    </source>
</evidence>
<evidence type="ECO:0000313" key="3">
    <source>
        <dbReference type="EMBL" id="TCC49728.1"/>
    </source>
</evidence>
<keyword evidence="4" id="KW-1185">Reference proteome</keyword>
<feature type="transmembrane region" description="Helical" evidence="2">
    <location>
        <begin position="30"/>
        <end position="50"/>
    </location>
</feature>
<evidence type="ECO:0000256" key="1">
    <source>
        <dbReference type="SAM" id="MobiDB-lite"/>
    </source>
</evidence>
<dbReference type="RefSeq" id="WP_131514252.1">
    <property type="nucleotide sequence ID" value="NZ_SJKD01000003.1"/>
</dbReference>
<dbReference type="Pfam" id="PF11298">
    <property type="entry name" value="DUF3099"/>
    <property type="match status" value="1"/>
</dbReference>
<evidence type="ECO:0000256" key="2">
    <source>
        <dbReference type="SAM" id="Phobius"/>
    </source>
</evidence>
<name>A0A4R0JWU5_9ACTN</name>
<protein>
    <submittedName>
        <fullName evidence="3">DUF3099 domain-containing protein</fullName>
    </submittedName>
</protein>
<dbReference type="InterPro" id="IPR021449">
    <property type="entry name" value="DUF3099"/>
</dbReference>
<dbReference type="AlphaFoldDB" id="A0A4R0JWU5"/>
<dbReference type="EMBL" id="SJKD01000003">
    <property type="protein sequence ID" value="TCC49728.1"/>
    <property type="molecule type" value="Genomic_DNA"/>
</dbReference>
<accession>A0A4R0JWU5</accession>
<gene>
    <name evidence="3" type="ORF">E0H75_15470</name>
</gene>
<keyword evidence="2" id="KW-0472">Membrane</keyword>
<sequence>MSRRRERTGETVISVTNAQPGRSEDLDSRIARYAWMMSIRIVCFVLAVLTPSPWRWMFIVAAVFLPYIAVVLANAQRSSTVSGAEPFIAPERPAIGSHPGVVTQPDPDPDTDRPIDTEK</sequence>
<feature type="transmembrane region" description="Helical" evidence="2">
    <location>
        <begin position="56"/>
        <end position="75"/>
    </location>
</feature>
<comment type="caution">
    <text evidence="3">The sequence shown here is derived from an EMBL/GenBank/DDBJ whole genome shotgun (WGS) entry which is preliminary data.</text>
</comment>
<keyword evidence="2" id="KW-0812">Transmembrane</keyword>